<dbReference type="EMBL" id="JAWQEG010000215">
    <property type="protein sequence ID" value="KAK3893396.1"/>
    <property type="molecule type" value="Genomic_DNA"/>
</dbReference>
<organism evidence="1 2">
    <name type="scientific">Petrolisthes cinctipes</name>
    <name type="common">Flat porcelain crab</name>
    <dbReference type="NCBI Taxonomy" id="88211"/>
    <lineage>
        <taxon>Eukaryota</taxon>
        <taxon>Metazoa</taxon>
        <taxon>Ecdysozoa</taxon>
        <taxon>Arthropoda</taxon>
        <taxon>Crustacea</taxon>
        <taxon>Multicrustacea</taxon>
        <taxon>Malacostraca</taxon>
        <taxon>Eumalacostraca</taxon>
        <taxon>Eucarida</taxon>
        <taxon>Decapoda</taxon>
        <taxon>Pleocyemata</taxon>
        <taxon>Anomura</taxon>
        <taxon>Galatheoidea</taxon>
        <taxon>Porcellanidae</taxon>
        <taxon>Petrolisthes</taxon>
    </lineage>
</organism>
<gene>
    <name evidence="1" type="ORF">Pcinc_002828</name>
</gene>
<accession>A0AAE1GK96</accession>
<sequence>MSMIVKAITKVYRISGVAERGGRETCEQTTESVNYLLEAKLELPPLNIERAHRMGQSQAWGQTGGDRGAAFRPAVAVTDPEVATWRGGVLEVLLCSNTANPVSRGDGPSSYATVPGGLPW</sequence>
<name>A0AAE1GK96_PETCI</name>
<evidence type="ECO:0000313" key="1">
    <source>
        <dbReference type="EMBL" id="KAK3893396.1"/>
    </source>
</evidence>
<dbReference type="Proteomes" id="UP001286313">
    <property type="component" value="Unassembled WGS sequence"/>
</dbReference>
<protein>
    <submittedName>
        <fullName evidence="1">Uncharacterized protein</fullName>
    </submittedName>
</protein>
<keyword evidence="2" id="KW-1185">Reference proteome</keyword>
<comment type="caution">
    <text evidence="1">The sequence shown here is derived from an EMBL/GenBank/DDBJ whole genome shotgun (WGS) entry which is preliminary data.</text>
</comment>
<proteinExistence type="predicted"/>
<evidence type="ECO:0000313" key="2">
    <source>
        <dbReference type="Proteomes" id="UP001286313"/>
    </source>
</evidence>
<dbReference type="AlphaFoldDB" id="A0AAE1GK96"/>
<reference evidence="1" key="1">
    <citation type="submission" date="2023-10" db="EMBL/GenBank/DDBJ databases">
        <title>Genome assemblies of two species of porcelain crab, Petrolisthes cinctipes and Petrolisthes manimaculis (Anomura: Porcellanidae).</title>
        <authorList>
            <person name="Angst P."/>
        </authorList>
    </citation>
    <scope>NUCLEOTIDE SEQUENCE</scope>
    <source>
        <strain evidence="1">PB745_01</strain>
        <tissue evidence="1">Gill</tissue>
    </source>
</reference>